<sequence length="177" mass="19026">MARLCFHTPPRHGFTYPTNPRVRKGLTVSMPPATRFTAVYAAMTAAHHVGDYLLQTDHQADHKAASRDRADGTAVSEVESWAANQTHVAGYHAAQLAFVALAAKSLGLRLSPGRLAAGVAFSWITHSVIDRRWPVRLWMTRTGSSGFYQVGGAAHADQAMHHAALFAAALLASGGDR</sequence>
<organism evidence="1 2">
    <name type="scientific">Actinorugispora endophytica</name>
    <dbReference type="NCBI Taxonomy" id="1605990"/>
    <lineage>
        <taxon>Bacteria</taxon>
        <taxon>Bacillati</taxon>
        <taxon>Actinomycetota</taxon>
        <taxon>Actinomycetes</taxon>
        <taxon>Streptosporangiales</taxon>
        <taxon>Nocardiopsidaceae</taxon>
        <taxon>Actinorugispora</taxon>
    </lineage>
</organism>
<accession>A0A4R6UGR9</accession>
<dbReference type="Proteomes" id="UP000295281">
    <property type="component" value="Unassembled WGS sequence"/>
</dbReference>
<gene>
    <name evidence="1" type="ORF">EV190_12758</name>
</gene>
<keyword evidence="2" id="KW-1185">Reference proteome</keyword>
<evidence type="ECO:0000313" key="2">
    <source>
        <dbReference type="Proteomes" id="UP000295281"/>
    </source>
</evidence>
<protein>
    <recommendedName>
        <fullName evidence="3">DUF3307 domain-containing protein</fullName>
    </recommendedName>
</protein>
<proteinExistence type="predicted"/>
<name>A0A4R6UGR9_9ACTN</name>
<dbReference type="AlphaFoldDB" id="A0A4R6UGR9"/>
<comment type="caution">
    <text evidence="1">The sequence shown here is derived from an EMBL/GenBank/DDBJ whole genome shotgun (WGS) entry which is preliminary data.</text>
</comment>
<evidence type="ECO:0000313" key="1">
    <source>
        <dbReference type="EMBL" id="TDQ45998.1"/>
    </source>
</evidence>
<reference evidence="1 2" key="1">
    <citation type="submission" date="2019-03" db="EMBL/GenBank/DDBJ databases">
        <title>Genomic Encyclopedia of Type Strains, Phase IV (KMG-IV): sequencing the most valuable type-strain genomes for metagenomic binning, comparative biology and taxonomic classification.</title>
        <authorList>
            <person name="Goeker M."/>
        </authorList>
    </citation>
    <scope>NUCLEOTIDE SEQUENCE [LARGE SCALE GENOMIC DNA]</scope>
    <source>
        <strain evidence="1 2">DSM 46770</strain>
    </source>
</reference>
<evidence type="ECO:0008006" key="3">
    <source>
        <dbReference type="Google" id="ProtNLM"/>
    </source>
</evidence>
<dbReference type="EMBL" id="SNYN01000027">
    <property type="protein sequence ID" value="TDQ45998.1"/>
    <property type="molecule type" value="Genomic_DNA"/>
</dbReference>